<evidence type="ECO:0000313" key="10">
    <source>
        <dbReference type="Proteomes" id="UP001307889"/>
    </source>
</evidence>
<feature type="compositionally biased region" description="Basic and acidic residues" evidence="7">
    <location>
        <begin position="138"/>
        <end position="155"/>
    </location>
</feature>
<evidence type="ECO:0000256" key="1">
    <source>
        <dbReference type="ARBA" id="ARBA00022723"/>
    </source>
</evidence>
<dbReference type="SMART" id="SM00336">
    <property type="entry name" value="BBOX"/>
    <property type="match status" value="2"/>
</dbReference>
<evidence type="ECO:0000256" key="4">
    <source>
        <dbReference type="ARBA" id="ARBA00022833"/>
    </source>
</evidence>
<dbReference type="InterPro" id="IPR000315">
    <property type="entry name" value="Znf_B-box"/>
</dbReference>
<evidence type="ECO:0000256" key="7">
    <source>
        <dbReference type="SAM" id="MobiDB-lite"/>
    </source>
</evidence>
<evidence type="ECO:0000256" key="3">
    <source>
        <dbReference type="ARBA" id="ARBA00022771"/>
    </source>
</evidence>
<evidence type="ECO:0000313" key="9">
    <source>
        <dbReference type="EMBL" id="BES99503.1"/>
    </source>
</evidence>
<dbReference type="Pfam" id="PF01436">
    <property type="entry name" value="NHL"/>
    <property type="match status" value="3"/>
</dbReference>
<dbReference type="PANTHER" id="PTHR24104:SF41">
    <property type="entry name" value="BRAIN TUMOR PROTEIN"/>
    <property type="match status" value="1"/>
</dbReference>
<evidence type="ECO:0000256" key="6">
    <source>
        <dbReference type="PROSITE-ProRule" id="PRU00504"/>
    </source>
</evidence>
<sequence length="788" mass="87041">MEYLFSQECKELFTMSSSASLDSFGGLSFQTPYTLSSGSSGSSTSGSPAGTESLATSIYSDSGVGSGQNMKRKCNLCDCTSATLHELPCLHNFCQGCYEANGGQLVDALECEPCNNDDITFTNGLTSGLLLEINATEPKSKEETEDRLSGDESKSECTSCTEPSKAVATCIDCKKFLCLNCEMAHQFMYCFYGHKVVQLTDSEVSSSQSIRFCPQHGTEFVKYVCRSCDLNMCKQCALADHVGDAHDVSMLDDASVRREEDALRTVSGWKAKASGHKKALESLDATPDGLLVHYHKAVREAHETFDFYMSTLEDRKQELLRQLKSVYSEKIVASQMMRQKAQDVIDEIHQACQLFQRISVQPDRVSEGFMVEKLVDSKFESLKSINLVANLQSNCILEFVSNYQAIQVGVKNTFGYIRSGSAGKMESYNEESVSRFVGEPLVAGPVSSSTIAEVILSDSSANLTANNSLKRYNAAETPVKSEKPGRSGYSKAVEPAVSSTSKLLPMAVPSSGHRHIRRQKMSYDCKFGEFGTLDGQFGEPSGVAVNGQDNIIVADTQNHRIQVFDLEGRFKFKFGASGQDDGSFSFPNRVAVDQTYNDIIVTERYPTCQIQIYNQYGMFIRKFGTEILSHPRGITVDNKGRIILVECKVMLVFIFDRQGTVLKKFGCSKHLAFPNGVAVNNREEIFISDNRSHCIKVFNYDGVFLRQIGGEGMTNYPIGVAIDSAGHVLVADNHNNFNLTIFTQQGQFLSAYESKAKHAQCYDMAVTDKGSVVLATKEYRLFVYNYTV</sequence>
<dbReference type="Proteomes" id="UP001307889">
    <property type="component" value="Chromosome 10"/>
</dbReference>
<keyword evidence="4" id="KW-0862">Zinc</keyword>
<dbReference type="PROSITE" id="PS00518">
    <property type="entry name" value="ZF_RING_1"/>
    <property type="match status" value="1"/>
</dbReference>
<dbReference type="InterPro" id="IPR050952">
    <property type="entry name" value="TRIM-NHL_E3_ligases"/>
</dbReference>
<proteinExistence type="predicted"/>
<dbReference type="PROSITE" id="PS51125">
    <property type="entry name" value="NHL"/>
    <property type="match status" value="5"/>
</dbReference>
<keyword evidence="10" id="KW-1185">Reference proteome</keyword>
<dbReference type="EMBL" id="AP028918">
    <property type="protein sequence ID" value="BES99503.1"/>
    <property type="molecule type" value="Genomic_DNA"/>
</dbReference>
<accession>A0ABN7B5H2</accession>
<keyword evidence="2" id="KW-0677">Repeat</keyword>
<feature type="repeat" description="NHL" evidence="6">
    <location>
        <begin position="617"/>
        <end position="658"/>
    </location>
</feature>
<reference evidence="9 10" key="1">
    <citation type="submission" date="2023-09" db="EMBL/GenBank/DDBJ databases">
        <title>Nesidiocoris tenuis whole genome shotgun sequence.</title>
        <authorList>
            <person name="Shibata T."/>
            <person name="Shimoda M."/>
            <person name="Kobayashi T."/>
            <person name="Uehara T."/>
        </authorList>
    </citation>
    <scope>NUCLEOTIDE SEQUENCE [LARGE SCALE GENOMIC DNA]</scope>
    <source>
        <strain evidence="9 10">Japan</strain>
    </source>
</reference>
<keyword evidence="3 5" id="KW-0863">Zinc-finger</keyword>
<dbReference type="SUPFAM" id="SSF57845">
    <property type="entry name" value="B-box zinc-binding domain"/>
    <property type="match status" value="1"/>
</dbReference>
<feature type="domain" description="B box-type" evidence="8">
    <location>
        <begin position="208"/>
        <end position="251"/>
    </location>
</feature>
<name>A0ABN7B5H2_9HEMI</name>
<protein>
    <submittedName>
        <fullName evidence="9">B-box zinc finger</fullName>
    </submittedName>
</protein>
<evidence type="ECO:0000256" key="2">
    <source>
        <dbReference type="ARBA" id="ARBA00022737"/>
    </source>
</evidence>
<dbReference type="Pfam" id="PF00643">
    <property type="entry name" value="zf-B_box"/>
    <property type="match status" value="1"/>
</dbReference>
<dbReference type="PANTHER" id="PTHR24104">
    <property type="entry name" value="E3 UBIQUITIN-PROTEIN LIGASE NHLRC1-RELATED"/>
    <property type="match status" value="1"/>
</dbReference>
<dbReference type="InterPro" id="IPR017907">
    <property type="entry name" value="Znf_RING_CS"/>
</dbReference>
<gene>
    <name evidence="9" type="ORF">NTJ_12320</name>
</gene>
<feature type="domain" description="B box-type" evidence="8">
    <location>
        <begin position="152"/>
        <end position="199"/>
    </location>
</feature>
<dbReference type="InterPro" id="IPR011042">
    <property type="entry name" value="6-blade_b-propeller_TolB-like"/>
</dbReference>
<dbReference type="SUPFAM" id="SSF101898">
    <property type="entry name" value="NHL repeat"/>
    <property type="match status" value="1"/>
</dbReference>
<feature type="repeat" description="NHL" evidence="6">
    <location>
        <begin position="659"/>
        <end position="701"/>
    </location>
</feature>
<organism evidence="9 10">
    <name type="scientific">Nesidiocoris tenuis</name>
    <dbReference type="NCBI Taxonomy" id="355587"/>
    <lineage>
        <taxon>Eukaryota</taxon>
        <taxon>Metazoa</taxon>
        <taxon>Ecdysozoa</taxon>
        <taxon>Arthropoda</taxon>
        <taxon>Hexapoda</taxon>
        <taxon>Insecta</taxon>
        <taxon>Pterygota</taxon>
        <taxon>Neoptera</taxon>
        <taxon>Paraneoptera</taxon>
        <taxon>Hemiptera</taxon>
        <taxon>Heteroptera</taxon>
        <taxon>Panheteroptera</taxon>
        <taxon>Cimicomorpha</taxon>
        <taxon>Miridae</taxon>
        <taxon>Dicyphina</taxon>
        <taxon>Nesidiocoris</taxon>
    </lineage>
</organism>
<feature type="region of interest" description="Disordered" evidence="7">
    <location>
        <begin position="136"/>
        <end position="159"/>
    </location>
</feature>
<evidence type="ECO:0000256" key="5">
    <source>
        <dbReference type="PROSITE-ProRule" id="PRU00024"/>
    </source>
</evidence>
<dbReference type="CDD" id="cd14959">
    <property type="entry name" value="NHL_brat_like"/>
    <property type="match status" value="1"/>
</dbReference>
<feature type="repeat" description="NHL" evidence="6">
    <location>
        <begin position="524"/>
        <end position="567"/>
    </location>
</feature>
<dbReference type="PROSITE" id="PS50119">
    <property type="entry name" value="ZF_BBOX"/>
    <property type="match status" value="2"/>
</dbReference>
<dbReference type="InterPro" id="IPR001258">
    <property type="entry name" value="NHL_repeat"/>
</dbReference>
<feature type="repeat" description="NHL" evidence="6">
    <location>
        <begin position="704"/>
        <end position="745"/>
    </location>
</feature>
<dbReference type="Gene3D" id="2.120.10.30">
    <property type="entry name" value="TolB, C-terminal domain"/>
    <property type="match status" value="1"/>
</dbReference>
<dbReference type="Gene3D" id="3.30.160.60">
    <property type="entry name" value="Classic Zinc Finger"/>
    <property type="match status" value="1"/>
</dbReference>
<evidence type="ECO:0000259" key="8">
    <source>
        <dbReference type="PROSITE" id="PS50119"/>
    </source>
</evidence>
<feature type="repeat" description="NHL" evidence="6">
    <location>
        <begin position="571"/>
        <end position="616"/>
    </location>
</feature>
<keyword evidence="1" id="KW-0479">Metal-binding</keyword>